<keyword evidence="1" id="KW-0479">Metal-binding</keyword>
<dbReference type="Proteomes" id="UP000251960">
    <property type="component" value="Chromosome 4"/>
</dbReference>
<feature type="compositionally biased region" description="Acidic residues" evidence="2">
    <location>
        <begin position="329"/>
        <end position="341"/>
    </location>
</feature>
<name>A0A3L6EZA5_MAIZE</name>
<proteinExistence type="predicted"/>
<sequence length="562" mass="62301">MNWCVGFFCQKCGMDGHHARECFKSLWCEICRKETHNTARCVLPKQNKPSMPIVGMAADGLGFYSSHFAKPLSNKPKRSFIGLVKIVEGLITAEDLEKDFGFHFPWGRTWKATKCHSGFLMKFPSQERLDEMINFPELKMKLSGAKISVSSWSSQAKPKSKLHSVWIVAENVPEELQNYQAICELGSTIGAVEEVDINSLNSKEIVRFKVHVKSVAMIPPIIEVGVKPFLYDIFFKIDNITDEGWNDDSINLGKRASVDRQGFGDISLGKSAKKAKSGDEDSGKDVKGKSPLKLSSSHANVAGSLSEQSESIKMGKGSEGTKGYLDSQGNDDEEYNESEDDLLDSQELDEFIKDDEFIPSPTQEKKKLNLIITDEASKNAGDKKGGPMEGEVAEGVRRSSRLESSEEMKIADKVAARAIAKDAFINKGTSYNSFSVLNTDNAVLMDVAHRIGVDLGSSFNDAMENLNLIKSLELSRKNLVVQSVKINVDNSNVDYIASDVDNNIHNDSLDDDLSDLDDVMVLRKGRKIQHRKKTVRKKIKLVNLPIIGTSLLRGEARLVVMP</sequence>
<evidence type="ECO:0000259" key="3">
    <source>
        <dbReference type="PROSITE" id="PS50158"/>
    </source>
</evidence>
<accession>A0A3L6EZA5</accession>
<organism evidence="4">
    <name type="scientific">Zea mays</name>
    <name type="common">Maize</name>
    <dbReference type="NCBI Taxonomy" id="4577"/>
    <lineage>
        <taxon>Eukaryota</taxon>
        <taxon>Viridiplantae</taxon>
        <taxon>Streptophyta</taxon>
        <taxon>Embryophyta</taxon>
        <taxon>Tracheophyta</taxon>
        <taxon>Spermatophyta</taxon>
        <taxon>Magnoliopsida</taxon>
        <taxon>Liliopsida</taxon>
        <taxon>Poales</taxon>
        <taxon>Poaceae</taxon>
        <taxon>PACMAD clade</taxon>
        <taxon>Panicoideae</taxon>
        <taxon>Andropogonodae</taxon>
        <taxon>Andropogoneae</taxon>
        <taxon>Tripsacinae</taxon>
        <taxon>Zea</taxon>
    </lineage>
</organism>
<feature type="compositionally biased region" description="Polar residues" evidence="2">
    <location>
        <begin position="293"/>
        <end position="311"/>
    </location>
</feature>
<gene>
    <name evidence="4" type="ORF">Zm00014a_027869</name>
</gene>
<evidence type="ECO:0000256" key="2">
    <source>
        <dbReference type="SAM" id="MobiDB-lite"/>
    </source>
</evidence>
<dbReference type="PANTHER" id="PTHR33170">
    <property type="entry name" value="DUF4283 DOMAIN-CONTAINING PROTEIN-RELATED"/>
    <property type="match status" value="1"/>
</dbReference>
<dbReference type="InterPro" id="IPR001878">
    <property type="entry name" value="Znf_CCHC"/>
</dbReference>
<keyword evidence="1" id="KW-0863">Zinc-finger</keyword>
<dbReference type="Gene3D" id="4.10.60.10">
    <property type="entry name" value="Zinc finger, CCHC-type"/>
    <property type="match status" value="1"/>
</dbReference>
<feature type="region of interest" description="Disordered" evidence="2">
    <location>
        <begin position="269"/>
        <end position="341"/>
    </location>
</feature>
<dbReference type="AlphaFoldDB" id="A0A3L6EZA5"/>
<feature type="region of interest" description="Disordered" evidence="2">
    <location>
        <begin position="378"/>
        <end position="400"/>
    </location>
</feature>
<comment type="caution">
    <text evidence="4">The sequence shown here is derived from an EMBL/GenBank/DDBJ whole genome shotgun (WGS) entry which is preliminary data.</text>
</comment>
<evidence type="ECO:0000256" key="1">
    <source>
        <dbReference type="PROSITE-ProRule" id="PRU00047"/>
    </source>
</evidence>
<keyword evidence="1" id="KW-0862">Zinc</keyword>
<feature type="compositionally biased region" description="Basic and acidic residues" evidence="2">
    <location>
        <begin position="276"/>
        <end position="288"/>
    </location>
</feature>
<evidence type="ECO:0000313" key="4">
    <source>
        <dbReference type="EMBL" id="PWZ25938.1"/>
    </source>
</evidence>
<dbReference type="GO" id="GO:0003676">
    <property type="term" value="F:nucleic acid binding"/>
    <property type="evidence" value="ECO:0007669"/>
    <property type="project" value="InterPro"/>
</dbReference>
<dbReference type="EMBL" id="NCVQ01000005">
    <property type="protein sequence ID" value="PWZ25938.1"/>
    <property type="molecule type" value="Genomic_DNA"/>
</dbReference>
<dbReference type="PANTHER" id="PTHR33170:SF34">
    <property type="entry name" value="OS05G0102200 PROTEIN"/>
    <property type="match status" value="1"/>
</dbReference>
<dbReference type="GO" id="GO:0008270">
    <property type="term" value="F:zinc ion binding"/>
    <property type="evidence" value="ECO:0007669"/>
    <property type="project" value="UniProtKB-KW"/>
</dbReference>
<dbReference type="ExpressionAtlas" id="A0A3L6EZA5">
    <property type="expression patterns" value="baseline"/>
</dbReference>
<protein>
    <recommendedName>
        <fullName evidence="3">CCHC-type domain-containing protein</fullName>
    </recommendedName>
</protein>
<reference evidence="4" key="1">
    <citation type="journal article" date="2018" name="Nat. Genet.">
        <title>Extensive intraspecific gene order and gene structural variations between Mo17 and other maize genomes.</title>
        <authorList>
            <person name="Sun S."/>
            <person name="Zhou Y."/>
            <person name="Chen J."/>
            <person name="Shi J."/>
            <person name="Zhao H."/>
            <person name="Zhao H."/>
            <person name="Song W."/>
            <person name="Zhang M."/>
            <person name="Cui Y."/>
            <person name="Dong X."/>
            <person name="Liu H."/>
            <person name="Ma X."/>
            <person name="Jiao Y."/>
            <person name="Wang B."/>
            <person name="Wei X."/>
            <person name="Stein J.C."/>
            <person name="Glaubitz J.C."/>
            <person name="Lu F."/>
            <person name="Yu G."/>
            <person name="Liang C."/>
            <person name="Fengler K."/>
            <person name="Li B."/>
            <person name="Rafalski A."/>
            <person name="Schnable P.S."/>
            <person name="Ware D.H."/>
            <person name="Buckler E.S."/>
            <person name="Lai J."/>
        </authorList>
    </citation>
    <scope>NUCLEOTIDE SEQUENCE [LARGE SCALE GENOMIC DNA]</scope>
    <source>
        <tissue evidence="4">Seedling</tissue>
    </source>
</reference>
<dbReference type="PROSITE" id="PS50158">
    <property type="entry name" value="ZF_CCHC"/>
    <property type="match status" value="1"/>
</dbReference>
<feature type="domain" description="CCHC-type" evidence="3">
    <location>
        <begin position="9"/>
        <end position="22"/>
    </location>
</feature>